<comment type="pathway">
    <text evidence="7">Protein modification; protein glycosylation.</text>
</comment>
<evidence type="ECO:0000256" key="6">
    <source>
        <dbReference type="ARBA" id="ARBA00023136"/>
    </source>
</evidence>
<feature type="transmembrane region" description="Helical" evidence="7">
    <location>
        <begin position="39"/>
        <end position="62"/>
    </location>
</feature>
<sequence length="100" mass="11157">MALTKLIQWLLALAAFTGVWATLVANASQPQNYLHKHELFVLALPVILIGLFGIYAVTVVLYRVFTFNNCEEAAEELNKQIAEARKDLASKGFTFSKTKL</sequence>
<dbReference type="PANTHER" id="PTHR16433">
    <property type="entry name" value="DOLICHOL-PHOSPHATE MANNOSYLTRANSFERASE SUBUNIT 3"/>
    <property type="match status" value="1"/>
</dbReference>
<comment type="function">
    <text evidence="7">Stabilizer subunit of the dolichol-phosphate mannose (DPM) synthase complex; tethers catalytic subunit to the ER.</text>
</comment>
<name>A0AAV7XN22_9NEOP</name>
<comment type="subunit">
    <text evidence="7">Component of the dolichol-phosphate mannose (DPM) synthase complex.</text>
</comment>
<evidence type="ECO:0000256" key="5">
    <source>
        <dbReference type="ARBA" id="ARBA00022989"/>
    </source>
</evidence>
<evidence type="ECO:0000256" key="4">
    <source>
        <dbReference type="ARBA" id="ARBA00022824"/>
    </source>
</evidence>
<reference evidence="8" key="1">
    <citation type="submission" date="2022-12" db="EMBL/GenBank/DDBJ databases">
        <title>Chromosome-level genome assembly of the bean flower thrips Megalurothrips usitatus.</title>
        <authorList>
            <person name="Ma L."/>
            <person name="Liu Q."/>
            <person name="Li H."/>
            <person name="Cai W."/>
        </authorList>
    </citation>
    <scope>NUCLEOTIDE SEQUENCE</scope>
    <source>
        <strain evidence="8">Cailab_2022a</strain>
    </source>
</reference>
<protein>
    <recommendedName>
        <fullName evidence="7">Dolichol-phosphate mannosyltransferase subunit 3</fullName>
    </recommendedName>
</protein>
<evidence type="ECO:0000256" key="1">
    <source>
        <dbReference type="ARBA" id="ARBA00004477"/>
    </source>
</evidence>
<proteinExistence type="inferred from homology"/>
<organism evidence="8 9">
    <name type="scientific">Megalurothrips usitatus</name>
    <name type="common">bean blossom thrips</name>
    <dbReference type="NCBI Taxonomy" id="439358"/>
    <lineage>
        <taxon>Eukaryota</taxon>
        <taxon>Metazoa</taxon>
        <taxon>Ecdysozoa</taxon>
        <taxon>Arthropoda</taxon>
        <taxon>Hexapoda</taxon>
        <taxon>Insecta</taxon>
        <taxon>Pterygota</taxon>
        <taxon>Neoptera</taxon>
        <taxon>Paraneoptera</taxon>
        <taxon>Thysanoptera</taxon>
        <taxon>Terebrantia</taxon>
        <taxon>Thripoidea</taxon>
        <taxon>Thripidae</taxon>
        <taxon>Megalurothrips</taxon>
    </lineage>
</organism>
<dbReference type="GO" id="GO:0033185">
    <property type="term" value="C:dolichol-phosphate-mannose synthase complex"/>
    <property type="evidence" value="ECO:0007669"/>
    <property type="project" value="TreeGrafter"/>
</dbReference>
<keyword evidence="9" id="KW-1185">Reference proteome</keyword>
<keyword evidence="6 7" id="KW-0472">Membrane</keyword>
<dbReference type="PANTHER" id="PTHR16433:SF0">
    <property type="entry name" value="DOLICHOL-PHOSPHATE MANNOSYLTRANSFERASE SUBUNIT 3"/>
    <property type="match status" value="1"/>
</dbReference>
<dbReference type="GO" id="GO:0005789">
    <property type="term" value="C:endoplasmic reticulum membrane"/>
    <property type="evidence" value="ECO:0007669"/>
    <property type="project" value="UniProtKB-SubCell"/>
</dbReference>
<comment type="similarity">
    <text evidence="2 7">Belongs to the DPM3 family.</text>
</comment>
<evidence type="ECO:0000313" key="8">
    <source>
        <dbReference type="EMBL" id="KAJ1524852.1"/>
    </source>
</evidence>
<accession>A0AAV7XN22</accession>
<evidence type="ECO:0000313" key="9">
    <source>
        <dbReference type="Proteomes" id="UP001075354"/>
    </source>
</evidence>
<evidence type="ECO:0000256" key="3">
    <source>
        <dbReference type="ARBA" id="ARBA00022692"/>
    </source>
</evidence>
<dbReference type="InterPro" id="IPR013174">
    <property type="entry name" value="DPM3"/>
</dbReference>
<gene>
    <name evidence="8" type="ORF">ONE63_009719</name>
</gene>
<keyword evidence="4 7" id="KW-0256">Endoplasmic reticulum</keyword>
<keyword evidence="5 7" id="KW-1133">Transmembrane helix</keyword>
<feature type="transmembrane region" description="Helical" evidence="7">
    <location>
        <begin position="6"/>
        <end position="27"/>
    </location>
</feature>
<evidence type="ECO:0000256" key="7">
    <source>
        <dbReference type="RuleBase" id="RU365085"/>
    </source>
</evidence>
<dbReference type="AlphaFoldDB" id="A0AAV7XN22"/>
<evidence type="ECO:0000256" key="2">
    <source>
        <dbReference type="ARBA" id="ARBA00010430"/>
    </source>
</evidence>
<comment type="caution">
    <text evidence="8">The sequence shown here is derived from an EMBL/GenBank/DDBJ whole genome shotgun (WGS) entry which is preliminary data.</text>
</comment>
<dbReference type="GO" id="GO:0006506">
    <property type="term" value="P:GPI anchor biosynthetic process"/>
    <property type="evidence" value="ECO:0007669"/>
    <property type="project" value="TreeGrafter"/>
</dbReference>
<dbReference type="Pfam" id="PF08285">
    <property type="entry name" value="DPM3"/>
    <property type="match status" value="1"/>
</dbReference>
<keyword evidence="3 7" id="KW-0812">Transmembrane</keyword>
<dbReference type="EMBL" id="JAPTSV010000008">
    <property type="protein sequence ID" value="KAJ1524852.1"/>
    <property type="molecule type" value="Genomic_DNA"/>
</dbReference>
<comment type="subcellular location">
    <subcellularLocation>
        <location evidence="1 7">Endoplasmic reticulum membrane</location>
        <topology evidence="1 7">Multi-pass membrane protein</topology>
    </subcellularLocation>
</comment>
<dbReference type="Proteomes" id="UP001075354">
    <property type="component" value="Chromosome 8"/>
</dbReference>